<dbReference type="PANTHER" id="PTHR43861">
    <property type="entry name" value="TRANS-ACONITATE 2-METHYLTRANSFERASE-RELATED"/>
    <property type="match status" value="1"/>
</dbReference>
<gene>
    <name evidence="2" type="ordered locus">Caur_2467</name>
</gene>
<dbReference type="Gene3D" id="3.40.50.150">
    <property type="entry name" value="Vaccinia Virus protein VP39"/>
    <property type="match status" value="1"/>
</dbReference>
<feature type="domain" description="Methyltransferase type 11" evidence="1">
    <location>
        <begin position="59"/>
        <end position="156"/>
    </location>
</feature>
<keyword evidence="2" id="KW-0808">Transferase</keyword>
<dbReference type="eggNOG" id="COG4976">
    <property type="taxonomic scope" value="Bacteria"/>
</dbReference>
<dbReference type="GO" id="GO:0008168">
    <property type="term" value="F:methyltransferase activity"/>
    <property type="evidence" value="ECO:0000318"/>
    <property type="project" value="GO_Central"/>
</dbReference>
<name>A9WHY3_CHLAA</name>
<reference evidence="3" key="1">
    <citation type="journal article" date="2011" name="BMC Genomics">
        <title>Complete genome sequence of the filamentous anoxygenic phototrophic bacterium Chloroflexus aurantiacus.</title>
        <authorList>
            <person name="Tang K.H."/>
            <person name="Barry K."/>
            <person name="Chertkov O."/>
            <person name="Dalin E."/>
            <person name="Han C.S."/>
            <person name="Hauser L.J."/>
            <person name="Honchak B.M."/>
            <person name="Karbach L.E."/>
            <person name="Land M.L."/>
            <person name="Lapidus A."/>
            <person name="Larimer F.W."/>
            <person name="Mikhailova N."/>
            <person name="Pitluck S."/>
            <person name="Pierson B.K."/>
            <person name="Blankenship R.E."/>
        </authorList>
    </citation>
    <scope>NUCLEOTIDE SEQUENCE [LARGE SCALE GENOMIC DNA]</scope>
    <source>
        <strain evidence="3">ATCC 29366 / DSM 635 / J-10-fl</strain>
    </source>
</reference>
<evidence type="ECO:0000313" key="2">
    <source>
        <dbReference type="EMBL" id="ABY35674.1"/>
    </source>
</evidence>
<accession>A9WHY3</accession>
<dbReference type="SUPFAM" id="SSF53335">
    <property type="entry name" value="S-adenosyl-L-methionine-dependent methyltransferases"/>
    <property type="match status" value="1"/>
</dbReference>
<dbReference type="STRING" id="324602.Caur_2467"/>
<evidence type="ECO:0000313" key="3">
    <source>
        <dbReference type="Proteomes" id="UP000002008"/>
    </source>
</evidence>
<dbReference type="InterPro" id="IPR013216">
    <property type="entry name" value="Methyltransf_11"/>
</dbReference>
<protein>
    <submittedName>
        <fullName evidence="2">Methyltransferase type 11</fullName>
    </submittedName>
</protein>
<proteinExistence type="predicted"/>
<dbReference type="EnsemblBacteria" id="ABY35674">
    <property type="protein sequence ID" value="ABY35674"/>
    <property type="gene ID" value="Caur_2467"/>
</dbReference>
<dbReference type="GO" id="GO:0008757">
    <property type="term" value="F:S-adenosylmethionine-dependent methyltransferase activity"/>
    <property type="evidence" value="ECO:0007669"/>
    <property type="project" value="InterPro"/>
</dbReference>
<dbReference type="InterPro" id="IPR029063">
    <property type="entry name" value="SAM-dependent_MTases_sf"/>
</dbReference>
<dbReference type="RefSeq" id="WP_012258327.1">
    <property type="nucleotide sequence ID" value="NC_010175.1"/>
</dbReference>
<organism evidence="2 3">
    <name type="scientific">Chloroflexus aurantiacus (strain ATCC 29366 / DSM 635 / J-10-fl)</name>
    <dbReference type="NCBI Taxonomy" id="324602"/>
    <lineage>
        <taxon>Bacteria</taxon>
        <taxon>Bacillati</taxon>
        <taxon>Chloroflexota</taxon>
        <taxon>Chloroflexia</taxon>
        <taxon>Chloroflexales</taxon>
        <taxon>Chloroflexineae</taxon>
        <taxon>Chloroflexaceae</taxon>
        <taxon>Chloroflexus</taxon>
    </lineage>
</organism>
<dbReference type="InParanoid" id="A9WHY3"/>
<dbReference type="KEGG" id="cau:Caur_2467"/>
<dbReference type="GO" id="GO:0032259">
    <property type="term" value="P:methylation"/>
    <property type="evidence" value="ECO:0007669"/>
    <property type="project" value="UniProtKB-KW"/>
</dbReference>
<keyword evidence="2" id="KW-0489">Methyltransferase</keyword>
<dbReference type="Pfam" id="PF08241">
    <property type="entry name" value="Methyltransf_11"/>
    <property type="match status" value="1"/>
</dbReference>
<dbReference type="CDD" id="cd02440">
    <property type="entry name" value="AdoMet_MTases"/>
    <property type="match status" value="1"/>
</dbReference>
<dbReference type="EMBL" id="CP000909">
    <property type="protein sequence ID" value="ABY35674.1"/>
    <property type="molecule type" value="Genomic_DNA"/>
</dbReference>
<dbReference type="Proteomes" id="UP000002008">
    <property type="component" value="Chromosome"/>
</dbReference>
<dbReference type="AlphaFoldDB" id="A9WHY3"/>
<evidence type="ECO:0000259" key="1">
    <source>
        <dbReference type="Pfam" id="PF08241"/>
    </source>
</evidence>
<dbReference type="PATRIC" id="fig|324602.8.peg.2782"/>
<sequence>MNINRQQWDALGKLNPFWAMTGKSDWDLPAFWQTGYVQVEDLRREISQLGYPQQFHRVLDFGCGIGRLAPAFCAWFDEYVGYDVSEALIQKARNLHKDLDRAQFFVTQRDRIDLPDNSIDLVFSFGVFQHIPDRYALFQIVSEFTRVLKPGGLIFFNVCHHIRWMYRIQLRRRLYWLGKRLGILDYHLFYRFRLYPQSVHALSREALQRHLHTLPVHILFSRSTSPHVAPHQLWEYALTKHG</sequence>
<keyword evidence="3" id="KW-1185">Reference proteome</keyword>
<dbReference type="PANTHER" id="PTHR43861:SF1">
    <property type="entry name" value="TRANS-ACONITATE 2-METHYLTRANSFERASE"/>
    <property type="match status" value="1"/>
</dbReference>
<dbReference type="HOGENOM" id="CLU_096078_0_0_0"/>